<sequence length="183" mass="20601">MPSSHLILCRPLLLLPPIPPSIRVFSNESTLHMRWPKYWSFSFSIIPSKEIPGLISFRMDWLDLVAVQGTLKSLLQHHSSKASILRHSAFFTVQLSHPYMTTGKTIALTRGTLVGKVMSLLLNILSRLVITFLPRSKRLLISWLQSPSALILEPKKIKSDIVSTVTPSICHEVMGPDAMIFVF</sequence>
<reference evidence="1" key="3">
    <citation type="submission" date="2025-09" db="UniProtKB">
        <authorList>
            <consortium name="Ensembl"/>
        </authorList>
    </citation>
    <scope>IDENTIFICATION</scope>
</reference>
<accession>A0AC11E1K4</accession>
<organism evidence="1">
    <name type="scientific">Ovis aries</name>
    <name type="common">Sheep</name>
    <dbReference type="NCBI Taxonomy" id="9940"/>
    <lineage>
        <taxon>Eukaryota</taxon>
        <taxon>Metazoa</taxon>
        <taxon>Chordata</taxon>
        <taxon>Craniata</taxon>
        <taxon>Vertebrata</taxon>
        <taxon>Euteleostomi</taxon>
        <taxon>Mammalia</taxon>
        <taxon>Eutheria</taxon>
        <taxon>Laurasiatheria</taxon>
        <taxon>Artiodactyla</taxon>
        <taxon>Ruminantia</taxon>
        <taxon>Pecora</taxon>
        <taxon>Bovidae</taxon>
        <taxon>Caprinae</taxon>
        <taxon>Ovis</taxon>
    </lineage>
</organism>
<protein>
    <submittedName>
        <fullName evidence="1">Uncharacterized protein</fullName>
    </submittedName>
</protein>
<reference evidence="1" key="2">
    <citation type="submission" date="2025-08" db="UniProtKB">
        <authorList>
            <consortium name="Ensembl"/>
        </authorList>
    </citation>
    <scope>IDENTIFICATION</scope>
</reference>
<proteinExistence type="predicted"/>
<dbReference type="Ensembl" id="ENSOART00020047864.1">
    <property type="protein sequence ID" value="ENSOARP00020052776.1"/>
    <property type="gene ID" value="ENSOARG00020040523.1"/>
</dbReference>
<reference evidence="1" key="1">
    <citation type="submission" date="2020-11" db="EMBL/GenBank/DDBJ databases">
        <authorList>
            <person name="Davenport K.M."/>
            <person name="Bickhart D.M."/>
            <person name="Smith T.P.L."/>
            <person name="Murdoch B.M."/>
            <person name="Rosen B.D."/>
        </authorList>
    </citation>
    <scope>NUCLEOTIDE SEQUENCE [LARGE SCALE GENOMIC DNA]</scope>
    <source>
        <strain evidence="1">OAR_USU_Benz2616</strain>
    </source>
</reference>
<evidence type="ECO:0000313" key="1">
    <source>
        <dbReference type="Ensembl" id="ENSOARP00020052776.1"/>
    </source>
</evidence>
<name>A0AC11E1K4_SHEEP</name>